<feature type="compositionally biased region" description="Basic and acidic residues" evidence="1">
    <location>
        <begin position="15"/>
        <end position="26"/>
    </location>
</feature>
<dbReference type="GO" id="GO:0004222">
    <property type="term" value="F:metalloendopeptidase activity"/>
    <property type="evidence" value="ECO:0007669"/>
    <property type="project" value="TreeGrafter"/>
</dbReference>
<accession>A0A2P8HCS6</accession>
<feature type="compositionally biased region" description="Basic residues" evidence="1">
    <location>
        <begin position="1"/>
        <end position="14"/>
    </location>
</feature>
<feature type="region of interest" description="Disordered" evidence="1">
    <location>
        <begin position="1"/>
        <end position="37"/>
    </location>
</feature>
<reference evidence="4 5" key="1">
    <citation type="submission" date="2018-03" db="EMBL/GenBank/DDBJ databases">
        <title>Genomic Encyclopedia of Type Strains, Phase III (KMG-III): the genomes of soil and plant-associated and newly described type strains.</title>
        <authorList>
            <person name="Whitman W."/>
        </authorList>
    </citation>
    <scope>NUCLEOTIDE SEQUENCE [LARGE SCALE GENOMIC DNA]</scope>
    <source>
        <strain evidence="4 5">CGMCC 1.07653</strain>
    </source>
</reference>
<keyword evidence="5" id="KW-1185">Reference proteome</keyword>
<keyword evidence="2" id="KW-0812">Transmembrane</keyword>
<keyword evidence="2" id="KW-0472">Membrane</keyword>
<dbReference type="Gene3D" id="2.70.70.10">
    <property type="entry name" value="Glucose Permease (Domain IIA)"/>
    <property type="match status" value="1"/>
</dbReference>
<dbReference type="CDD" id="cd12797">
    <property type="entry name" value="M23_peptidase"/>
    <property type="match status" value="1"/>
</dbReference>
<sequence>MDRRRAQIARKIRARQRDVDEKKREPLPYTYHPGPEEMQQHEPEFYAWQQAYKDEPKRKKQLQHRFLVQWLSALFLFLIIGMLFQADNPRLVPVQQAVESSFQDHFQFAAAASWYEENFGSPLPYMPEIAGSDETVEDPAAEVSYAAPAVGVIAEPFSEHGRGIRLETIESGTVEAAQGGVVIHAGASETWGEAVAVQHENGDESWYGMLENVDVGLYEHVSAGDVIGQAAVQEGTDKRQFSFGVKEDGEFIDPLDVMTFE</sequence>
<dbReference type="InterPro" id="IPR050570">
    <property type="entry name" value="Cell_wall_metabolism_enzyme"/>
</dbReference>
<feature type="domain" description="M23ase beta-sheet core" evidence="3">
    <location>
        <begin position="162"/>
        <end position="254"/>
    </location>
</feature>
<dbReference type="InterPro" id="IPR011055">
    <property type="entry name" value="Dup_hybrid_motif"/>
</dbReference>
<evidence type="ECO:0000259" key="3">
    <source>
        <dbReference type="Pfam" id="PF01551"/>
    </source>
</evidence>
<proteinExistence type="predicted"/>
<dbReference type="RefSeq" id="WP_181315344.1">
    <property type="nucleotide sequence ID" value="NZ_PYAV01000009.1"/>
</dbReference>
<keyword evidence="2" id="KW-1133">Transmembrane helix</keyword>
<comment type="caution">
    <text evidence="4">The sequence shown here is derived from an EMBL/GenBank/DDBJ whole genome shotgun (WGS) entry which is preliminary data.</text>
</comment>
<dbReference type="Proteomes" id="UP000242310">
    <property type="component" value="Unassembled WGS sequence"/>
</dbReference>
<dbReference type="PANTHER" id="PTHR21666:SF274">
    <property type="entry name" value="STAGE IV SPORULATION PROTEIN FA"/>
    <property type="match status" value="1"/>
</dbReference>
<evidence type="ECO:0000313" key="5">
    <source>
        <dbReference type="Proteomes" id="UP000242310"/>
    </source>
</evidence>
<evidence type="ECO:0000313" key="4">
    <source>
        <dbReference type="EMBL" id="PSL43962.1"/>
    </source>
</evidence>
<organism evidence="4 5">
    <name type="scientific">Salsuginibacillus halophilus</name>
    <dbReference type="NCBI Taxonomy" id="517424"/>
    <lineage>
        <taxon>Bacteria</taxon>
        <taxon>Bacillati</taxon>
        <taxon>Bacillota</taxon>
        <taxon>Bacilli</taxon>
        <taxon>Bacillales</taxon>
        <taxon>Bacillaceae</taxon>
        <taxon>Salsuginibacillus</taxon>
    </lineage>
</organism>
<dbReference type="InterPro" id="IPR016047">
    <property type="entry name" value="M23ase_b-sheet_dom"/>
</dbReference>
<dbReference type="PANTHER" id="PTHR21666">
    <property type="entry name" value="PEPTIDASE-RELATED"/>
    <property type="match status" value="1"/>
</dbReference>
<evidence type="ECO:0000256" key="2">
    <source>
        <dbReference type="SAM" id="Phobius"/>
    </source>
</evidence>
<evidence type="ECO:0000256" key="1">
    <source>
        <dbReference type="SAM" id="MobiDB-lite"/>
    </source>
</evidence>
<feature type="transmembrane region" description="Helical" evidence="2">
    <location>
        <begin position="66"/>
        <end position="84"/>
    </location>
</feature>
<protein>
    <submittedName>
        <fullName evidence="4">Stage IV sporulation protein FA</fullName>
    </submittedName>
</protein>
<dbReference type="SUPFAM" id="SSF51261">
    <property type="entry name" value="Duplicated hybrid motif"/>
    <property type="match status" value="1"/>
</dbReference>
<dbReference type="Pfam" id="PF01551">
    <property type="entry name" value="Peptidase_M23"/>
    <property type="match status" value="1"/>
</dbReference>
<dbReference type="AlphaFoldDB" id="A0A2P8HCS6"/>
<gene>
    <name evidence="4" type="ORF">B0H94_10917</name>
</gene>
<dbReference type="EMBL" id="PYAV01000009">
    <property type="protein sequence ID" value="PSL43962.1"/>
    <property type="molecule type" value="Genomic_DNA"/>
</dbReference>
<name>A0A2P8HCS6_9BACI</name>